<dbReference type="InterPro" id="IPR000073">
    <property type="entry name" value="AB_hydrolase_1"/>
</dbReference>
<dbReference type="PANTHER" id="PTHR46438">
    <property type="entry name" value="ALPHA/BETA-HYDROLASES SUPERFAMILY PROTEIN"/>
    <property type="match status" value="1"/>
</dbReference>
<dbReference type="GO" id="GO:0016787">
    <property type="term" value="F:hydrolase activity"/>
    <property type="evidence" value="ECO:0007669"/>
    <property type="project" value="UniProtKB-KW"/>
</dbReference>
<proteinExistence type="predicted"/>
<reference evidence="2" key="1">
    <citation type="journal article" date="2020" name="mSystems">
        <title>Genome- and Community-Level Interaction Insights into Carbon Utilization and Element Cycling Functions of Hydrothermarchaeota in Hydrothermal Sediment.</title>
        <authorList>
            <person name="Zhou Z."/>
            <person name="Liu Y."/>
            <person name="Xu W."/>
            <person name="Pan J."/>
            <person name="Luo Z.H."/>
            <person name="Li M."/>
        </authorList>
    </citation>
    <scope>NUCLEOTIDE SEQUENCE [LARGE SCALE GENOMIC DNA]</scope>
    <source>
        <strain evidence="2">SpSt-897</strain>
    </source>
</reference>
<accession>A0A7C3UXL9</accession>
<organism evidence="2">
    <name type="scientific">Desulfobacca acetoxidans</name>
    <dbReference type="NCBI Taxonomy" id="60893"/>
    <lineage>
        <taxon>Bacteria</taxon>
        <taxon>Pseudomonadati</taxon>
        <taxon>Thermodesulfobacteriota</taxon>
        <taxon>Desulfobaccia</taxon>
        <taxon>Desulfobaccales</taxon>
        <taxon>Desulfobaccaceae</taxon>
        <taxon>Desulfobacca</taxon>
    </lineage>
</organism>
<dbReference type="SUPFAM" id="SSF53474">
    <property type="entry name" value="alpha/beta-Hydrolases"/>
    <property type="match status" value="1"/>
</dbReference>
<dbReference type="PRINTS" id="PR00412">
    <property type="entry name" value="EPOXHYDRLASE"/>
</dbReference>
<dbReference type="Pfam" id="PF12697">
    <property type="entry name" value="Abhydrolase_6"/>
    <property type="match status" value="1"/>
</dbReference>
<keyword evidence="2" id="KW-0378">Hydrolase</keyword>
<dbReference type="Gene3D" id="3.40.50.1820">
    <property type="entry name" value="alpha/beta hydrolase"/>
    <property type="match status" value="1"/>
</dbReference>
<protein>
    <submittedName>
        <fullName evidence="2">Alpha/beta hydrolase</fullName>
    </submittedName>
</protein>
<gene>
    <name evidence="2" type="ORF">ENW96_00325</name>
</gene>
<evidence type="ECO:0000313" key="2">
    <source>
        <dbReference type="EMBL" id="HGF32821.1"/>
    </source>
</evidence>
<dbReference type="PANTHER" id="PTHR46438:SF11">
    <property type="entry name" value="LIPASE-RELATED"/>
    <property type="match status" value="1"/>
</dbReference>
<name>A0A7C3UXL9_9BACT</name>
<feature type="domain" description="AB hydrolase-1" evidence="1">
    <location>
        <begin position="16"/>
        <end position="254"/>
    </location>
</feature>
<dbReference type="AlphaFoldDB" id="A0A7C3UXL9"/>
<dbReference type="InterPro" id="IPR029058">
    <property type="entry name" value="AB_hydrolase_fold"/>
</dbReference>
<comment type="caution">
    <text evidence="2">The sequence shown here is derived from an EMBL/GenBank/DDBJ whole genome shotgun (WGS) entry which is preliminary data.</text>
</comment>
<dbReference type="InterPro" id="IPR000639">
    <property type="entry name" value="Epox_hydrolase-like"/>
</dbReference>
<dbReference type="PRINTS" id="PR00111">
    <property type="entry name" value="ABHYDROLASE"/>
</dbReference>
<dbReference type="EMBL" id="DTMF01000010">
    <property type="protein sequence ID" value="HGF32821.1"/>
    <property type="molecule type" value="Genomic_DNA"/>
</dbReference>
<evidence type="ECO:0000259" key="1">
    <source>
        <dbReference type="Pfam" id="PF12697"/>
    </source>
</evidence>
<sequence length="266" mass="29561">MTGLWFCQDAGRGFPLVMLHGLGASSFSWRKTIGPLSRSYRVLAPDLPGHGRTPPEATPDFHLETLTLELLHLLDRRNIHRAVLFGNSLGGSLALLLGQDRPERFPALVLLAPAVAVSRLPCFFYPLRLPLVGAALAALLGPWTVKVALRRAYYRQELITPEVIAGYAPTFHTLANRLALRCLICRLAPLPFPQLEALLNRLTQPICLIWGNEDRILPVSQALWLKDRLPRVELHLLPGVGHAPQEEAPDLVNEIIIAFLTRTLKN</sequence>